<dbReference type="Proteomes" id="UP001469553">
    <property type="component" value="Unassembled WGS sequence"/>
</dbReference>
<dbReference type="EMBL" id="JAHRIP010038338">
    <property type="protein sequence ID" value="MEQ2295217.1"/>
    <property type="molecule type" value="Genomic_DNA"/>
</dbReference>
<evidence type="ECO:0000313" key="2">
    <source>
        <dbReference type="Proteomes" id="UP001469553"/>
    </source>
</evidence>
<comment type="caution">
    <text evidence="1">The sequence shown here is derived from an EMBL/GenBank/DDBJ whole genome shotgun (WGS) entry which is preliminary data.</text>
</comment>
<proteinExistence type="predicted"/>
<gene>
    <name evidence="1" type="ORF">AMECASPLE_011766</name>
</gene>
<evidence type="ECO:0000313" key="1">
    <source>
        <dbReference type="EMBL" id="MEQ2295217.1"/>
    </source>
</evidence>
<organism evidence="1 2">
    <name type="scientific">Ameca splendens</name>
    <dbReference type="NCBI Taxonomy" id="208324"/>
    <lineage>
        <taxon>Eukaryota</taxon>
        <taxon>Metazoa</taxon>
        <taxon>Chordata</taxon>
        <taxon>Craniata</taxon>
        <taxon>Vertebrata</taxon>
        <taxon>Euteleostomi</taxon>
        <taxon>Actinopterygii</taxon>
        <taxon>Neopterygii</taxon>
        <taxon>Teleostei</taxon>
        <taxon>Neoteleostei</taxon>
        <taxon>Acanthomorphata</taxon>
        <taxon>Ovalentaria</taxon>
        <taxon>Atherinomorphae</taxon>
        <taxon>Cyprinodontiformes</taxon>
        <taxon>Goodeidae</taxon>
        <taxon>Ameca</taxon>
    </lineage>
</organism>
<protein>
    <submittedName>
        <fullName evidence="1">Uncharacterized protein</fullName>
    </submittedName>
</protein>
<keyword evidence="2" id="KW-1185">Reference proteome</keyword>
<reference evidence="1 2" key="1">
    <citation type="submission" date="2021-06" db="EMBL/GenBank/DDBJ databases">
        <authorList>
            <person name="Palmer J.M."/>
        </authorList>
    </citation>
    <scope>NUCLEOTIDE SEQUENCE [LARGE SCALE GENOMIC DNA]</scope>
    <source>
        <strain evidence="1 2">AS_MEX2019</strain>
        <tissue evidence="1">Muscle</tissue>
    </source>
</reference>
<accession>A0ABV0YNQ0</accession>
<name>A0ABV0YNQ0_9TELE</name>
<sequence length="125" mass="14164">MCSPKFHCGSFAHPGRPPDMVPCGFFQFPGRPSDFLCHKPPRFLHSHGWPSRLHLRPPDLIHHCCCSPDLAVFSGQPLGCPPELYFFVLKPSFQGLLHKPGVLEGSQVERKASFYIDYRPTSYKN</sequence>